<gene>
    <name evidence="2" type="ORF">GRI42_07835</name>
</gene>
<sequence length="340" mass="36571">MKHYIFGAAVLAACGAAALVAAPPEGKGGGKGGGGGEDPPAEPFVPAIAYFDSTKTAKQLRLANRAGDQACMVVETPNGGPTLRGFNYHAASKRLAYSIGETGIYVTSWGSDPCKVDAPTRVRALSGGDHPEVMDFSPDGRYVVWTEPIHEYTGFGSPYLIYIYDFDQDIFFPVPLDQWGGERVEWGVDGEWGTGGIRFSPDFATSNEVIFIGAPLDGSAGLYDSVFAYDISGGTPPRLIYDGENLSIEQFVSVTNPEGQGEAQIVLADRNSGELIQLALDGTEVRRFGGSEPAYSCDNSEILYQYSAGKRRNGWFIAGVDGTNAELWSNSGRYFDWFCP</sequence>
<dbReference type="RefSeq" id="WP_160607790.1">
    <property type="nucleotide sequence ID" value="NZ_WTYF01000004.1"/>
</dbReference>
<dbReference type="SUPFAM" id="SSF82171">
    <property type="entry name" value="DPP6 N-terminal domain-like"/>
    <property type="match status" value="1"/>
</dbReference>
<protein>
    <recommendedName>
        <fullName evidence="4">WD40 repeat domain-containing protein</fullName>
    </recommendedName>
</protein>
<comment type="caution">
    <text evidence="2">The sequence shown here is derived from an EMBL/GenBank/DDBJ whole genome shotgun (WGS) entry which is preliminary data.</text>
</comment>
<dbReference type="Gene3D" id="2.120.10.30">
    <property type="entry name" value="TolB, C-terminal domain"/>
    <property type="match status" value="1"/>
</dbReference>
<evidence type="ECO:0000313" key="3">
    <source>
        <dbReference type="Proteomes" id="UP000444185"/>
    </source>
</evidence>
<reference evidence="2 3" key="1">
    <citation type="submission" date="2019-12" db="EMBL/GenBank/DDBJ databases">
        <title>Genomic-based taxomic classification of the family Erythrobacteraceae.</title>
        <authorList>
            <person name="Xu L."/>
        </authorList>
    </citation>
    <scope>NUCLEOTIDE SEQUENCE [LARGE SCALE GENOMIC DNA]</scope>
    <source>
        <strain evidence="2 3">DSM 16225</strain>
    </source>
</reference>
<feature type="chain" id="PRO_5032548234" description="WD40 repeat domain-containing protein" evidence="1">
    <location>
        <begin position="22"/>
        <end position="340"/>
    </location>
</feature>
<keyword evidence="3" id="KW-1185">Reference proteome</keyword>
<dbReference type="Proteomes" id="UP000444185">
    <property type="component" value="Unassembled WGS sequence"/>
</dbReference>
<organism evidence="2 3">
    <name type="scientific">Qipengyuania gaetbuli</name>
    <dbReference type="NCBI Taxonomy" id="266952"/>
    <lineage>
        <taxon>Bacteria</taxon>
        <taxon>Pseudomonadati</taxon>
        <taxon>Pseudomonadota</taxon>
        <taxon>Alphaproteobacteria</taxon>
        <taxon>Sphingomonadales</taxon>
        <taxon>Erythrobacteraceae</taxon>
        <taxon>Qipengyuania</taxon>
    </lineage>
</organism>
<dbReference type="EMBL" id="WTYF01000004">
    <property type="protein sequence ID" value="MXO51213.1"/>
    <property type="molecule type" value="Genomic_DNA"/>
</dbReference>
<dbReference type="InterPro" id="IPR011042">
    <property type="entry name" value="6-blade_b-propeller_TolB-like"/>
</dbReference>
<dbReference type="AlphaFoldDB" id="A0A844Y1I9"/>
<feature type="signal peptide" evidence="1">
    <location>
        <begin position="1"/>
        <end position="21"/>
    </location>
</feature>
<evidence type="ECO:0008006" key="4">
    <source>
        <dbReference type="Google" id="ProtNLM"/>
    </source>
</evidence>
<name>A0A844Y1I9_9SPHN</name>
<evidence type="ECO:0000313" key="2">
    <source>
        <dbReference type="EMBL" id="MXO51213.1"/>
    </source>
</evidence>
<evidence type="ECO:0000256" key="1">
    <source>
        <dbReference type="SAM" id="SignalP"/>
    </source>
</evidence>
<keyword evidence="1" id="KW-0732">Signal</keyword>
<accession>A0A844Y1I9</accession>
<dbReference type="OrthoDB" id="9802240at2"/>
<proteinExistence type="predicted"/>